<evidence type="ECO:0000313" key="9">
    <source>
        <dbReference type="Ensembl" id="ENSSHAP00000040461.1"/>
    </source>
</evidence>
<comment type="similarity">
    <text evidence="1 7">Belongs to the universal ribosomal protein uL15 family.</text>
</comment>
<dbReference type="Pfam" id="PF00828">
    <property type="entry name" value="Ribosomal_L27A"/>
    <property type="match status" value="1"/>
</dbReference>
<dbReference type="PANTHER" id="PTHR11721">
    <property type="entry name" value="60S RIBOSOMAL PROTEIN L27A"/>
    <property type="match status" value="1"/>
</dbReference>
<keyword evidence="2 7" id="KW-0689">Ribosomal protein</keyword>
<dbReference type="FunFam" id="3.100.10.10:FF:000024">
    <property type="entry name" value="RPL27A isoform 10"/>
    <property type="match status" value="1"/>
</dbReference>
<reference evidence="9" key="2">
    <citation type="submission" date="2025-08" db="UniProtKB">
        <authorList>
            <consortium name="Ensembl"/>
        </authorList>
    </citation>
    <scope>IDENTIFICATION</scope>
</reference>
<dbReference type="GeneTree" id="ENSGT00390000005534"/>
<evidence type="ECO:0000256" key="6">
    <source>
        <dbReference type="ARBA" id="ARBA00035527"/>
    </source>
</evidence>
<evidence type="ECO:0000256" key="1">
    <source>
        <dbReference type="ARBA" id="ARBA00007320"/>
    </source>
</evidence>
<evidence type="ECO:0000259" key="8">
    <source>
        <dbReference type="Pfam" id="PF00828"/>
    </source>
</evidence>
<feature type="domain" description="Large ribosomal subunit protein uL15/eL18" evidence="8">
    <location>
        <begin position="51"/>
        <end position="124"/>
    </location>
</feature>
<dbReference type="InterPro" id="IPR001196">
    <property type="entry name" value="Ribosomal_uL15_CS"/>
</dbReference>
<dbReference type="Proteomes" id="UP000007648">
    <property type="component" value="Unassembled WGS sequence"/>
</dbReference>
<accession>A0A7N4PLX8</accession>
<dbReference type="InterPro" id="IPR036227">
    <property type="entry name" value="Ribosomal_uL15/eL18_sf"/>
</dbReference>
<proteinExistence type="inferred from homology"/>
<evidence type="ECO:0000313" key="10">
    <source>
        <dbReference type="Proteomes" id="UP000007648"/>
    </source>
</evidence>
<dbReference type="PANTHER" id="PTHR11721:SF3">
    <property type="entry name" value="LARGE RIBOSOMAL SUBUNIT PROTEIN UL15"/>
    <property type="match status" value="1"/>
</dbReference>
<dbReference type="GO" id="GO:0022625">
    <property type="term" value="C:cytosolic large ribosomal subunit"/>
    <property type="evidence" value="ECO:0007669"/>
    <property type="project" value="TreeGrafter"/>
</dbReference>
<protein>
    <recommendedName>
        <fullName evidence="5">Large ribosomal subunit protein uL15</fullName>
    </recommendedName>
    <alternativeName>
        <fullName evidence="6">60S ribosomal protein L27a</fullName>
    </alternativeName>
</protein>
<dbReference type="Gene3D" id="3.100.10.10">
    <property type="match status" value="1"/>
</dbReference>
<gene>
    <name evidence="9" type="primary">RPL27A</name>
</gene>
<keyword evidence="4" id="KW-0379">Hydroxylation</keyword>
<keyword evidence="10" id="KW-1185">Reference proteome</keyword>
<dbReference type="GO" id="GO:0006412">
    <property type="term" value="P:translation"/>
    <property type="evidence" value="ECO:0007669"/>
    <property type="project" value="InterPro"/>
</dbReference>
<reference evidence="9" key="3">
    <citation type="submission" date="2025-09" db="UniProtKB">
        <authorList>
            <consortium name="Ensembl"/>
        </authorList>
    </citation>
    <scope>IDENTIFICATION</scope>
</reference>
<reference evidence="9 10" key="1">
    <citation type="journal article" date="2011" name="Proc. Natl. Acad. Sci. U.S.A.">
        <title>Genetic diversity and population structure of the endangered marsupial Sarcophilus harrisii (Tasmanian devil).</title>
        <authorList>
            <person name="Miller W."/>
            <person name="Hayes V.M."/>
            <person name="Ratan A."/>
            <person name="Petersen D.C."/>
            <person name="Wittekindt N.E."/>
            <person name="Miller J."/>
            <person name="Walenz B."/>
            <person name="Knight J."/>
            <person name="Qi J."/>
            <person name="Zhao F."/>
            <person name="Wang Q."/>
            <person name="Bedoya-Reina O.C."/>
            <person name="Katiyar N."/>
            <person name="Tomsho L.P."/>
            <person name="Kasson L.M."/>
            <person name="Hardie R.A."/>
            <person name="Woodbridge P."/>
            <person name="Tindall E.A."/>
            <person name="Bertelsen M.F."/>
            <person name="Dixon D."/>
            <person name="Pyecroft S."/>
            <person name="Helgen K.M."/>
            <person name="Lesk A.M."/>
            <person name="Pringle T.H."/>
            <person name="Patterson N."/>
            <person name="Zhang Y."/>
            <person name="Kreiss A."/>
            <person name="Woods G.M."/>
            <person name="Jones M.E."/>
            <person name="Schuster S.C."/>
        </authorList>
    </citation>
    <scope>NUCLEOTIDE SEQUENCE [LARGE SCALE GENOMIC DNA]</scope>
</reference>
<organism evidence="9 10">
    <name type="scientific">Sarcophilus harrisii</name>
    <name type="common">Tasmanian devil</name>
    <name type="synonym">Sarcophilus laniarius</name>
    <dbReference type="NCBI Taxonomy" id="9305"/>
    <lineage>
        <taxon>Eukaryota</taxon>
        <taxon>Metazoa</taxon>
        <taxon>Chordata</taxon>
        <taxon>Craniata</taxon>
        <taxon>Vertebrata</taxon>
        <taxon>Euteleostomi</taxon>
        <taxon>Mammalia</taxon>
        <taxon>Metatheria</taxon>
        <taxon>Dasyuromorphia</taxon>
        <taxon>Dasyuridae</taxon>
        <taxon>Sarcophilus</taxon>
    </lineage>
</organism>
<dbReference type="GO" id="GO:0003735">
    <property type="term" value="F:structural constituent of ribosome"/>
    <property type="evidence" value="ECO:0007669"/>
    <property type="project" value="InterPro"/>
</dbReference>
<sequence length="127" mass="14243">MGHVFRPRLRVTSRHLLLSWCAKVLGNHPGYFGKVGMRHYHLKKNQSYCPTVNLDKLWTLVSEQTRINAAKSKEGLAPIIDVVRSGYYKVLGKGKLPKQPVIVKAKFFSRRAEEKIKGVGGACVLVA</sequence>
<dbReference type="AlphaFoldDB" id="A0A7N4PLX8"/>
<dbReference type="InterPro" id="IPR021131">
    <property type="entry name" value="Ribosomal_uL15/eL18"/>
</dbReference>
<keyword evidence="3 7" id="KW-0687">Ribonucleoprotein</keyword>
<evidence type="ECO:0000256" key="4">
    <source>
        <dbReference type="ARBA" id="ARBA00023278"/>
    </source>
</evidence>
<dbReference type="Ensembl" id="ENSSHAT00000028720.1">
    <property type="protein sequence ID" value="ENSSHAP00000040461.1"/>
    <property type="gene ID" value="ENSSHAG00000020614.1"/>
</dbReference>
<name>A0A7N4PLX8_SARHA</name>
<dbReference type="SUPFAM" id="SSF52080">
    <property type="entry name" value="Ribosomal proteins L15p and L18e"/>
    <property type="match status" value="1"/>
</dbReference>
<dbReference type="PROSITE" id="PS00475">
    <property type="entry name" value="RIBOSOMAL_L15"/>
    <property type="match status" value="1"/>
</dbReference>
<evidence type="ECO:0000256" key="3">
    <source>
        <dbReference type="ARBA" id="ARBA00023274"/>
    </source>
</evidence>
<evidence type="ECO:0000256" key="7">
    <source>
        <dbReference type="RuleBase" id="RU003888"/>
    </source>
</evidence>
<evidence type="ECO:0000256" key="2">
    <source>
        <dbReference type="ARBA" id="ARBA00022980"/>
    </source>
</evidence>
<evidence type="ECO:0000256" key="5">
    <source>
        <dbReference type="ARBA" id="ARBA00035200"/>
    </source>
</evidence>